<organism evidence="2 3">
    <name type="scientific">Methanosuratincola subterraneus</name>
    <dbReference type="NCBI Taxonomy" id="2593994"/>
    <lineage>
        <taxon>Archaea</taxon>
        <taxon>Thermoproteota</taxon>
        <taxon>Methanosuratincolia</taxon>
        <taxon>Candidatus Methanomethylicales</taxon>
        <taxon>Candidatus Methanomethylicaceae</taxon>
        <taxon>Candidatus Methanosuratincola (ex Vanwonterghem et al. 2016)</taxon>
    </lineage>
</organism>
<dbReference type="HAMAP" id="MF_00864">
    <property type="entry name" value="RNApol_arch_Rpo4"/>
    <property type="match status" value="1"/>
</dbReference>
<dbReference type="GO" id="GO:0000166">
    <property type="term" value="F:nucleotide binding"/>
    <property type="evidence" value="ECO:0007669"/>
    <property type="project" value="InterPro"/>
</dbReference>
<dbReference type="Gene3D" id="6.10.140.10">
    <property type="match status" value="1"/>
</dbReference>
<dbReference type="GO" id="GO:0003899">
    <property type="term" value="F:DNA-directed RNA polymerase activity"/>
    <property type="evidence" value="ECO:0007669"/>
    <property type="project" value="UniProtKB-UniRule"/>
</dbReference>
<keyword evidence="1" id="KW-0548">Nucleotidyltransferase</keyword>
<comment type="catalytic activity">
    <reaction evidence="1">
        <text>RNA(n) + a ribonucleoside 5'-triphosphate = RNA(n+1) + diphosphate</text>
        <dbReference type="Rhea" id="RHEA:21248"/>
        <dbReference type="Rhea" id="RHEA-COMP:14527"/>
        <dbReference type="Rhea" id="RHEA-COMP:17342"/>
        <dbReference type="ChEBI" id="CHEBI:33019"/>
        <dbReference type="ChEBI" id="CHEBI:61557"/>
        <dbReference type="ChEBI" id="CHEBI:140395"/>
        <dbReference type="EC" id="2.7.7.6"/>
    </reaction>
</comment>
<dbReference type="InterPro" id="IPR010997">
    <property type="entry name" value="HRDC-like_sf"/>
</dbReference>
<keyword evidence="1" id="KW-0240">DNA-directed RNA polymerase</keyword>
<sequence>MPREIVKEEEVTLPKVKMLLEQRQKDGELSHLQKITYDYASKFSKIDAEKADALLSRLKEEGISGTLATQIVNVLPTSVEELRTIFSAESRPILPSELEKILSIINMFR</sequence>
<dbReference type="GO" id="GO:0006352">
    <property type="term" value="P:DNA-templated transcription initiation"/>
    <property type="evidence" value="ECO:0007669"/>
    <property type="project" value="InterPro"/>
</dbReference>
<dbReference type="AlphaFoldDB" id="A0A3S3RBU9"/>
<keyword evidence="1" id="KW-0804">Transcription</keyword>
<dbReference type="EMBL" id="RXGA01000003">
    <property type="protein sequence ID" value="RWX73230.1"/>
    <property type="molecule type" value="Genomic_DNA"/>
</dbReference>
<dbReference type="InterPro" id="IPR010924">
    <property type="entry name" value="Rpo4"/>
</dbReference>
<dbReference type="GO" id="GO:0000428">
    <property type="term" value="C:DNA-directed RNA polymerase complex"/>
    <property type="evidence" value="ECO:0007669"/>
    <property type="project" value="UniProtKB-KW"/>
</dbReference>
<comment type="caution">
    <text evidence="2">The sequence shown here is derived from an EMBL/GenBank/DDBJ whole genome shotgun (WGS) entry which is preliminary data.</text>
</comment>
<evidence type="ECO:0000313" key="2">
    <source>
        <dbReference type="EMBL" id="RWX73230.1"/>
    </source>
</evidence>
<proteinExistence type="inferred from homology"/>
<dbReference type="InterPro" id="IPR005574">
    <property type="entry name" value="Rpb4/RPC9"/>
</dbReference>
<accession>A0A3S3RBU9</accession>
<dbReference type="Pfam" id="PF03874">
    <property type="entry name" value="RNA_pol_Rpb4"/>
    <property type="match status" value="1"/>
</dbReference>
<dbReference type="Proteomes" id="UP000288215">
    <property type="component" value="Unassembled WGS sequence"/>
</dbReference>
<keyword evidence="1" id="KW-0808">Transferase</keyword>
<dbReference type="InterPro" id="IPR044876">
    <property type="entry name" value="HRDC_dom_sf"/>
</dbReference>
<comment type="subcellular location">
    <subcellularLocation>
        <location evidence="1">Cytoplasm</location>
    </subcellularLocation>
</comment>
<keyword evidence="1" id="KW-0963">Cytoplasm</keyword>
<comment type="function">
    <text evidence="1">DNA-dependent RNA polymerase (RNAP) catalyzes the transcription of DNA into RNA using the four ribonucleoside triphosphates as substrates. This subunit is less well bound than the others.</text>
</comment>
<dbReference type="SUPFAM" id="SSF47819">
    <property type="entry name" value="HRDC-like"/>
    <property type="match status" value="1"/>
</dbReference>
<protein>
    <recommendedName>
        <fullName evidence="1">DNA-directed RNA polymerase subunit Rpo4</fullName>
        <ecNumber evidence="1">2.7.7.6</ecNumber>
    </recommendedName>
    <alternativeName>
        <fullName evidence="1">DNA-directed RNA polymerase subunit F</fullName>
    </alternativeName>
</protein>
<dbReference type="Gene3D" id="1.10.150.80">
    <property type="entry name" value="HRDC domain"/>
    <property type="match status" value="1"/>
</dbReference>
<evidence type="ECO:0000256" key="1">
    <source>
        <dbReference type="HAMAP-Rule" id="MF_00864"/>
    </source>
</evidence>
<evidence type="ECO:0000313" key="3">
    <source>
        <dbReference type="Proteomes" id="UP000288215"/>
    </source>
</evidence>
<gene>
    <name evidence="1" type="primary">rpo4</name>
    <name evidence="1" type="synonym">rpoF</name>
    <name evidence="2" type="ORF">Metus_1204</name>
</gene>
<name>A0A3S3RBU9_METS7</name>
<dbReference type="PIRSF" id="PIRSF005053">
    <property type="entry name" value="RNA_pol_F_arch"/>
    <property type="match status" value="1"/>
</dbReference>
<dbReference type="GO" id="GO:0005737">
    <property type="term" value="C:cytoplasm"/>
    <property type="evidence" value="ECO:0007669"/>
    <property type="project" value="UniProtKB-SubCell"/>
</dbReference>
<comment type="subunit">
    <text evidence="1">Part of the RNA polymerase complex. Forms a stalk with Rpo7 that extends from the main structure.</text>
</comment>
<comment type="similarity">
    <text evidence="1">Belongs to the eukaryotic RPB4 RNA polymerase subunit family.</text>
</comment>
<dbReference type="EC" id="2.7.7.6" evidence="1"/>
<dbReference type="PANTHER" id="PTHR39646:SF1">
    <property type="entry name" value="DNA-DIRECTED RNA POLYMERASE SUBUNIT RPO4"/>
    <property type="match status" value="1"/>
</dbReference>
<reference evidence="2 3" key="1">
    <citation type="submission" date="2018-12" db="EMBL/GenBank/DDBJ databases">
        <title>The complete genome of the methanogenic archaea of the candidate phylum Verstraetearchaeota, obtained from the metagenome of underground thermal water.</title>
        <authorList>
            <person name="Kadnikov V.V."/>
            <person name="Mardanov A.V."/>
            <person name="Beletsky A.V."/>
            <person name="Karnachuk O.V."/>
            <person name="Ravin N.V."/>
        </authorList>
    </citation>
    <scope>NUCLEOTIDE SEQUENCE [LARGE SCALE GENOMIC DNA]</scope>
    <source>
        <strain evidence="2">Ch88</strain>
    </source>
</reference>
<dbReference type="PANTHER" id="PTHR39646">
    <property type="entry name" value="RNA POLYMERASE RPB4"/>
    <property type="match status" value="1"/>
</dbReference>